<evidence type="ECO:0000256" key="1">
    <source>
        <dbReference type="SAM" id="SignalP"/>
    </source>
</evidence>
<feature type="chain" id="PRO_5040893762" evidence="1">
    <location>
        <begin position="24"/>
        <end position="351"/>
    </location>
</feature>
<dbReference type="PROSITE" id="PS51257">
    <property type="entry name" value="PROKAR_LIPOPROTEIN"/>
    <property type="match status" value="1"/>
</dbReference>
<comment type="caution">
    <text evidence="2">The sequence shown here is derived from an EMBL/GenBank/DDBJ whole genome shotgun (WGS) entry which is preliminary data.</text>
</comment>
<protein>
    <submittedName>
        <fullName evidence="2">Omp28-related outer membrane protein</fullName>
    </submittedName>
</protein>
<proteinExistence type="predicted"/>
<gene>
    <name evidence="2" type="ORF">KCG49_11390</name>
</gene>
<dbReference type="RefSeq" id="WP_218546638.1">
    <property type="nucleotide sequence ID" value="NZ_JAGSPD010000009.1"/>
</dbReference>
<dbReference type="Pfam" id="PF11551">
    <property type="entry name" value="Omp28"/>
    <property type="match status" value="1"/>
</dbReference>
<accession>A0A9X1F9H6</accession>
<evidence type="ECO:0000313" key="2">
    <source>
        <dbReference type="EMBL" id="MBV7269790.1"/>
    </source>
</evidence>
<reference evidence="2" key="1">
    <citation type="submission" date="2021-04" db="EMBL/GenBank/DDBJ databases">
        <authorList>
            <person name="Pira H."/>
            <person name="Risdian C."/>
            <person name="Wink J."/>
        </authorList>
    </citation>
    <scope>NUCLEOTIDE SEQUENCE</scope>
    <source>
        <strain evidence="2">WHY3</strain>
    </source>
</reference>
<sequence>MITKRIPKIALLLLLTLSFSCSKTEENVPLTTPTAEITVDKLVRKASLRNQEIPFRIINEAGLDVTDSATFYVDGEPIEGSVFSSSTIGEFEVYGVYLEDGVEVTTNTETFNVIIPKRKVVIEDYTGAWCGFCPRVAGAITDLHEISDDVTVVAIHETAVSFPDPMHFDQVQLLKDIFGVEGFPAARINRSNNWPMPHPISDITSIAGLDTNLSIALNSELTGNELLVQVNVVYEEGSVQGDKLVVYLVENGIIYGQVNYYNEDTTSPFFNMGDPIPDFEHNEVLRKSLSSLLGDAIPSTAALNEYVTSFTINLPSEYVTDNLDIVAMVVDSNNEAKNSQYAHIEEDKPYQ</sequence>
<keyword evidence="3" id="KW-1185">Reference proteome</keyword>
<dbReference type="InterPro" id="IPR021615">
    <property type="entry name" value="Omp28"/>
</dbReference>
<feature type="signal peptide" evidence="1">
    <location>
        <begin position="1"/>
        <end position="23"/>
    </location>
</feature>
<dbReference type="AlphaFoldDB" id="A0A9X1F9H6"/>
<dbReference type="Proteomes" id="UP001138894">
    <property type="component" value="Unassembled WGS sequence"/>
</dbReference>
<name>A0A9X1F9H6_9FLAO</name>
<keyword evidence="1" id="KW-0732">Signal</keyword>
<evidence type="ECO:0000313" key="3">
    <source>
        <dbReference type="Proteomes" id="UP001138894"/>
    </source>
</evidence>
<organism evidence="2 3">
    <name type="scientific">Winogradskyella luteola</name>
    <dbReference type="NCBI Taxonomy" id="2828330"/>
    <lineage>
        <taxon>Bacteria</taxon>
        <taxon>Pseudomonadati</taxon>
        <taxon>Bacteroidota</taxon>
        <taxon>Flavobacteriia</taxon>
        <taxon>Flavobacteriales</taxon>
        <taxon>Flavobacteriaceae</taxon>
        <taxon>Winogradskyella</taxon>
    </lineage>
</organism>
<dbReference type="EMBL" id="JAGSPD010000009">
    <property type="protein sequence ID" value="MBV7269790.1"/>
    <property type="molecule type" value="Genomic_DNA"/>
</dbReference>